<name>A0ABN2LVJ9_9MICO</name>
<dbReference type="EMBL" id="BAAANJ010000001">
    <property type="protein sequence ID" value="GAA1800356.1"/>
    <property type="molecule type" value="Genomic_DNA"/>
</dbReference>
<evidence type="ECO:0000313" key="3">
    <source>
        <dbReference type="Proteomes" id="UP001500002"/>
    </source>
</evidence>
<evidence type="ECO:0000256" key="1">
    <source>
        <dbReference type="SAM" id="Phobius"/>
    </source>
</evidence>
<proteinExistence type="predicted"/>
<reference evidence="2 3" key="1">
    <citation type="journal article" date="2019" name="Int. J. Syst. Evol. Microbiol.">
        <title>The Global Catalogue of Microorganisms (GCM) 10K type strain sequencing project: providing services to taxonomists for standard genome sequencing and annotation.</title>
        <authorList>
            <consortium name="The Broad Institute Genomics Platform"/>
            <consortium name="The Broad Institute Genome Sequencing Center for Infectious Disease"/>
            <person name="Wu L."/>
            <person name="Ma J."/>
        </authorList>
    </citation>
    <scope>NUCLEOTIDE SEQUENCE [LARGE SCALE GENOMIC DNA]</scope>
    <source>
        <strain evidence="2 3">JCM 14322</strain>
    </source>
</reference>
<keyword evidence="3" id="KW-1185">Reference proteome</keyword>
<feature type="transmembrane region" description="Helical" evidence="1">
    <location>
        <begin position="49"/>
        <end position="77"/>
    </location>
</feature>
<protein>
    <submittedName>
        <fullName evidence="2">Uncharacterized protein</fullName>
    </submittedName>
</protein>
<keyword evidence="1" id="KW-1133">Transmembrane helix</keyword>
<keyword evidence="1" id="KW-0472">Membrane</keyword>
<dbReference type="Proteomes" id="UP001500002">
    <property type="component" value="Unassembled WGS sequence"/>
</dbReference>
<accession>A0ABN2LVJ9</accession>
<organism evidence="2 3">
    <name type="scientific">Agromyces neolithicus</name>
    <dbReference type="NCBI Taxonomy" id="269420"/>
    <lineage>
        <taxon>Bacteria</taxon>
        <taxon>Bacillati</taxon>
        <taxon>Actinomycetota</taxon>
        <taxon>Actinomycetes</taxon>
        <taxon>Micrococcales</taxon>
        <taxon>Microbacteriaceae</taxon>
        <taxon>Agromyces</taxon>
    </lineage>
</organism>
<gene>
    <name evidence="2" type="ORF">GCM10009749_05250</name>
</gene>
<keyword evidence="1" id="KW-0812">Transmembrane</keyword>
<sequence>MDWLDEAIRDAAPRAVGSEPTAAAWAEAVARDAVGRAVERRNGSRLRRILGGSAIGVGLLGIGITAATAGPAVFGWVG</sequence>
<dbReference type="RefSeq" id="WP_344293086.1">
    <property type="nucleotide sequence ID" value="NZ_BAAANJ010000001.1"/>
</dbReference>
<evidence type="ECO:0000313" key="2">
    <source>
        <dbReference type="EMBL" id="GAA1800356.1"/>
    </source>
</evidence>
<comment type="caution">
    <text evidence="2">The sequence shown here is derived from an EMBL/GenBank/DDBJ whole genome shotgun (WGS) entry which is preliminary data.</text>
</comment>